<dbReference type="PANTHER" id="PTHR35342">
    <property type="entry name" value="TRICARBOXYLIC TRANSPORT PROTEIN"/>
    <property type="match status" value="1"/>
</dbReference>
<feature type="transmembrane region" description="Helical" evidence="1">
    <location>
        <begin position="462"/>
        <end position="480"/>
    </location>
</feature>
<feature type="domain" description="DUF112" evidence="2">
    <location>
        <begin position="19"/>
        <end position="437"/>
    </location>
</feature>
<dbReference type="PANTHER" id="PTHR35342:SF5">
    <property type="entry name" value="TRICARBOXYLIC TRANSPORT PROTEIN"/>
    <property type="match status" value="1"/>
</dbReference>
<feature type="transmembrane region" description="Helical" evidence="1">
    <location>
        <begin position="433"/>
        <end position="450"/>
    </location>
</feature>
<keyword evidence="1" id="KW-1133">Transmembrane helix</keyword>
<feature type="transmembrane region" description="Helical" evidence="1">
    <location>
        <begin position="256"/>
        <end position="278"/>
    </location>
</feature>
<feature type="transmembrane region" description="Helical" evidence="1">
    <location>
        <begin position="147"/>
        <end position="163"/>
    </location>
</feature>
<evidence type="ECO:0000313" key="4">
    <source>
        <dbReference type="Proteomes" id="UP000065151"/>
    </source>
</evidence>
<feature type="transmembrane region" description="Helical" evidence="1">
    <location>
        <begin position="321"/>
        <end position="342"/>
    </location>
</feature>
<dbReference type="Pfam" id="PF01970">
    <property type="entry name" value="TctA"/>
    <property type="match status" value="1"/>
</dbReference>
<feature type="transmembrane region" description="Helical" evidence="1">
    <location>
        <begin position="105"/>
        <end position="135"/>
    </location>
</feature>
<protein>
    <submittedName>
        <fullName evidence="3">Transporter</fullName>
    </submittedName>
</protein>
<dbReference type="KEGG" id="psul:AU252_06415"/>
<proteinExistence type="predicted"/>
<sequence>MDINVLGTGFLAVLQPMTLLLAFLGCLIGTMVGMLPGLGPVSAVAILFPLTTYLDPATGIIVLASIYYGAMYGGSTSAILLNIPGEVSSVPAAMEGYKLKLKGKAGAALSMAAITSFIAGIAGTIGIMIIGPSLAGLALEFGPPERLGLIAFALTAIIGVSGAKVSKALAMGALGMILASVGLDQSSGTERLTFGSSELLQGLDIVPVMMGLFGLAEVILTLTRPAPSMESGKIGSLIPSRSEFSRGTMAGVRGTASGFSLGLLPGMLPSVTAFLSYASERRRSERKGGKEFGNGAIEGVAGPEASNNAAAMAGFVPLFSLGIPTGPTMALILAALLVYGVVPGPQMFTTQAPLTATIIASFLVANVILIILNLPMVGVWVRLARVPYAILAPIIASFCILGAYLTRNSFLDVWVCIAFGLIGWGMAKWNLPVAPLVMGFILGPMLELALRQSMAMSATFFMERPIFIAFFALAIISLIASGRLRRTGAAVADSD</sequence>
<accession>A0A0U3Q6M0</accession>
<keyword evidence="1" id="KW-0472">Membrane</keyword>
<feature type="transmembrane region" description="Helical" evidence="1">
    <location>
        <begin position="386"/>
        <end position="405"/>
    </location>
</feature>
<dbReference type="Proteomes" id="UP000065151">
    <property type="component" value="Chromosome"/>
</dbReference>
<feature type="transmembrane region" description="Helical" evidence="1">
    <location>
        <begin position="6"/>
        <end position="28"/>
    </location>
</feature>
<dbReference type="InterPro" id="IPR002823">
    <property type="entry name" value="DUF112_TM"/>
</dbReference>
<evidence type="ECO:0000313" key="3">
    <source>
        <dbReference type="EMBL" id="ALV40842.1"/>
    </source>
</evidence>
<evidence type="ECO:0000259" key="2">
    <source>
        <dbReference type="Pfam" id="PF01970"/>
    </source>
</evidence>
<organism evidence="3">
    <name type="scientific">Pseudarthrobacter sulfonivorans</name>
    <dbReference type="NCBI Taxonomy" id="121292"/>
    <lineage>
        <taxon>Bacteria</taxon>
        <taxon>Bacillati</taxon>
        <taxon>Actinomycetota</taxon>
        <taxon>Actinomycetes</taxon>
        <taxon>Micrococcales</taxon>
        <taxon>Micrococcaceae</taxon>
        <taxon>Pseudarthrobacter</taxon>
    </lineage>
</organism>
<feature type="transmembrane region" description="Helical" evidence="1">
    <location>
        <begin position="410"/>
        <end position="427"/>
    </location>
</feature>
<name>A0A0U3Q6M0_9MICC</name>
<reference evidence="3 4" key="1">
    <citation type="submission" date="2015-12" db="EMBL/GenBank/DDBJ databases">
        <authorList>
            <person name="Shamseldin A."/>
            <person name="Moawad H."/>
            <person name="Abd El-Rahim W.M."/>
            <person name="Sadowsky M.J."/>
        </authorList>
    </citation>
    <scope>NUCLEOTIDE SEQUENCE [LARGE SCALE GENOMIC DNA]</scope>
    <source>
        <strain evidence="3 4">Ar51</strain>
    </source>
</reference>
<dbReference type="EMBL" id="CP013747">
    <property type="protein sequence ID" value="ALV40842.1"/>
    <property type="molecule type" value="Genomic_DNA"/>
</dbReference>
<feature type="transmembrane region" description="Helical" evidence="1">
    <location>
        <begin position="205"/>
        <end position="223"/>
    </location>
</feature>
<feature type="transmembrane region" description="Helical" evidence="1">
    <location>
        <begin position="354"/>
        <end position="374"/>
    </location>
</feature>
<keyword evidence="1" id="KW-0812">Transmembrane</keyword>
<gene>
    <name evidence="3" type="ORF">AU252_06415</name>
</gene>
<dbReference type="STRING" id="121292.AU252_06415"/>
<dbReference type="AlphaFoldDB" id="A0A0U3Q6M0"/>
<evidence type="ECO:0000256" key="1">
    <source>
        <dbReference type="SAM" id="Phobius"/>
    </source>
</evidence>